<keyword evidence="7 10" id="KW-0472">Membrane</keyword>
<dbReference type="RefSeq" id="WP_052729671.1">
    <property type="nucleotide sequence ID" value="NZ_CGIH01000027.1"/>
</dbReference>
<dbReference type="EMBL" id="CGIH01000027">
    <property type="protein sequence ID" value="CFX65699.1"/>
    <property type="molecule type" value="Genomic_DNA"/>
</dbReference>
<organism evidence="11 12">
    <name type="scientific">Syntrophomonas zehnderi OL-4</name>
    <dbReference type="NCBI Taxonomy" id="690567"/>
    <lineage>
        <taxon>Bacteria</taxon>
        <taxon>Bacillati</taxon>
        <taxon>Bacillota</taxon>
        <taxon>Clostridia</taxon>
        <taxon>Eubacteriales</taxon>
        <taxon>Syntrophomonadaceae</taxon>
        <taxon>Syntrophomonas</taxon>
    </lineage>
</organism>
<comment type="function">
    <text evidence="1 10">Role in flagellar biosynthesis.</text>
</comment>
<feature type="transmembrane region" description="Helical" evidence="10">
    <location>
        <begin position="165"/>
        <end position="191"/>
    </location>
</feature>
<dbReference type="PANTHER" id="PTHR30065:SF1">
    <property type="entry name" value="SURFACE PRESENTATION OF ANTIGENS PROTEIN SPAR"/>
    <property type="match status" value="1"/>
</dbReference>
<evidence type="ECO:0000256" key="3">
    <source>
        <dbReference type="ARBA" id="ARBA00021717"/>
    </source>
</evidence>
<evidence type="ECO:0000256" key="5">
    <source>
        <dbReference type="ARBA" id="ARBA00022692"/>
    </source>
</evidence>
<evidence type="ECO:0000256" key="9">
    <source>
        <dbReference type="NCBIfam" id="TIGR01400"/>
    </source>
</evidence>
<dbReference type="GO" id="GO:0006605">
    <property type="term" value="P:protein targeting"/>
    <property type="evidence" value="ECO:0007669"/>
    <property type="project" value="UniProtKB-UniRule"/>
</dbReference>
<dbReference type="GO" id="GO:0005886">
    <property type="term" value="C:plasma membrane"/>
    <property type="evidence" value="ECO:0007669"/>
    <property type="project" value="UniProtKB-SubCell"/>
</dbReference>
<name>A0A0E3W399_9FIRM</name>
<evidence type="ECO:0000256" key="1">
    <source>
        <dbReference type="ARBA" id="ARBA00002578"/>
    </source>
</evidence>
<sequence length="254" mass="27817">MNFVWDGFFMVLGRLSGLFLIAPIFANRQLPGRLKILILILLAAVMSSFVPVNVAVSLNNPVIFIAAFVAEIIIGFAIGFVAYVFFAAVQLAGQLMDTQMGFGIVNVMDPLSGLQIPLMGNFNYLMALMIYLGMDGHHYLLQAVAQSYQVIPVLGANFSQGFFELIVSVTAYMVVIAVKIAAPIVIAVLITDISMGYISRTVPQMNVFMVGLPLKILVGLLSFIIIMPVYIWFFGLLLGQSMDYIDLVVRTMGL</sequence>
<proteinExistence type="inferred from homology"/>
<keyword evidence="5 10" id="KW-0812">Transmembrane</keyword>
<gene>
    <name evidence="11" type="ORF">1588</name>
</gene>
<dbReference type="InterPro" id="IPR006303">
    <property type="entry name" value="FliR"/>
</dbReference>
<evidence type="ECO:0000256" key="2">
    <source>
        <dbReference type="ARBA" id="ARBA00009772"/>
    </source>
</evidence>
<comment type="subcellular location">
    <subcellularLocation>
        <location evidence="10">Cell membrane</location>
        <topology evidence="10">Multi-pass membrane protein</topology>
    </subcellularLocation>
    <subcellularLocation>
        <location evidence="10">Bacterial flagellum basal body</location>
    </subcellularLocation>
</comment>
<protein>
    <recommendedName>
        <fullName evidence="3 9">Flagellar biosynthetic protein FliR</fullName>
    </recommendedName>
</protein>
<feature type="transmembrane region" description="Helical" evidence="10">
    <location>
        <begin position="62"/>
        <end position="89"/>
    </location>
</feature>
<evidence type="ECO:0000256" key="8">
    <source>
        <dbReference type="ARBA" id="ARBA00023143"/>
    </source>
</evidence>
<evidence type="ECO:0000256" key="4">
    <source>
        <dbReference type="ARBA" id="ARBA00022475"/>
    </source>
</evidence>
<accession>A0A0E3W399</accession>
<dbReference type="STRING" id="690567.1588"/>
<keyword evidence="12" id="KW-1185">Reference proteome</keyword>
<feature type="transmembrane region" description="Helical" evidence="10">
    <location>
        <begin position="110"/>
        <end position="132"/>
    </location>
</feature>
<keyword evidence="6 10" id="KW-1133">Transmembrane helix</keyword>
<evidence type="ECO:0000313" key="12">
    <source>
        <dbReference type="Proteomes" id="UP000045545"/>
    </source>
</evidence>
<feature type="transmembrane region" description="Helical" evidence="10">
    <location>
        <begin position="37"/>
        <end position="56"/>
    </location>
</feature>
<dbReference type="PANTHER" id="PTHR30065">
    <property type="entry name" value="FLAGELLAR BIOSYNTHETIC PROTEIN FLIR"/>
    <property type="match status" value="1"/>
</dbReference>
<dbReference type="GO" id="GO:0044780">
    <property type="term" value="P:bacterial-type flagellum assembly"/>
    <property type="evidence" value="ECO:0007669"/>
    <property type="project" value="UniProtKB-UniRule"/>
</dbReference>
<dbReference type="InterPro" id="IPR002010">
    <property type="entry name" value="T3SS_IM_R"/>
</dbReference>
<dbReference type="PRINTS" id="PR00953">
    <property type="entry name" value="TYPE3IMRPROT"/>
</dbReference>
<dbReference type="Pfam" id="PF01311">
    <property type="entry name" value="Bac_export_1"/>
    <property type="match status" value="1"/>
</dbReference>
<reference evidence="11 12" key="1">
    <citation type="submission" date="2015-03" db="EMBL/GenBank/DDBJ databases">
        <authorList>
            <person name="Murphy D."/>
        </authorList>
    </citation>
    <scope>NUCLEOTIDE SEQUENCE [LARGE SCALE GENOMIC DNA]</scope>
    <source>
        <strain evidence="11 12">OL-4</strain>
    </source>
</reference>
<dbReference type="Proteomes" id="UP000045545">
    <property type="component" value="Unassembled WGS sequence"/>
</dbReference>
<dbReference type="OrthoDB" id="9807748at2"/>
<dbReference type="GO" id="GO:0009425">
    <property type="term" value="C:bacterial-type flagellum basal body"/>
    <property type="evidence" value="ECO:0007669"/>
    <property type="project" value="UniProtKB-SubCell"/>
</dbReference>
<keyword evidence="8 10" id="KW-0975">Bacterial flagellum</keyword>
<dbReference type="AlphaFoldDB" id="A0A0E3W399"/>
<evidence type="ECO:0000256" key="10">
    <source>
        <dbReference type="RuleBase" id="RU362071"/>
    </source>
</evidence>
<evidence type="ECO:0000256" key="7">
    <source>
        <dbReference type="ARBA" id="ARBA00023136"/>
    </source>
</evidence>
<feature type="transmembrane region" description="Helical" evidence="10">
    <location>
        <begin position="212"/>
        <end position="233"/>
    </location>
</feature>
<comment type="similarity">
    <text evidence="2 10">Belongs to the FliR/MopE/SpaR family.</text>
</comment>
<keyword evidence="4 10" id="KW-1003">Cell membrane</keyword>
<evidence type="ECO:0000256" key="6">
    <source>
        <dbReference type="ARBA" id="ARBA00022989"/>
    </source>
</evidence>
<dbReference type="NCBIfam" id="TIGR01400">
    <property type="entry name" value="fliR"/>
    <property type="match status" value="1"/>
</dbReference>
<evidence type="ECO:0000313" key="11">
    <source>
        <dbReference type="EMBL" id="CFX65699.1"/>
    </source>
</evidence>
<feature type="transmembrane region" description="Helical" evidence="10">
    <location>
        <begin position="6"/>
        <end position="25"/>
    </location>
</feature>